<dbReference type="AlphaFoldDB" id="T5KWL2"/>
<proteinExistence type="predicted"/>
<sequence length="165" mass="18483">MTADEIHQHPMAALDKLRALARELRAADKAHTPTDDEREALRIAHLDARQAAYREDRALWFRDYDNAPEIATNAFFRGWDAAVDGGFRRSEHAAFEPQGEPSDAQVDPWIPHARRALHIHDTWGTPDDPDGKTRPMSDYTELSARMANTLRAALAATEEGGNTDV</sequence>
<name>T5KWL2_MICMQ</name>
<organism evidence="1 2">
    <name type="scientific">Microbacterium maritypicum MF109</name>
    <dbReference type="NCBI Taxonomy" id="1333857"/>
    <lineage>
        <taxon>Bacteria</taxon>
        <taxon>Bacillati</taxon>
        <taxon>Actinomycetota</taxon>
        <taxon>Actinomycetes</taxon>
        <taxon>Micrococcales</taxon>
        <taxon>Microbacteriaceae</taxon>
        <taxon>Microbacterium</taxon>
    </lineage>
</organism>
<accession>T5KWL2</accession>
<gene>
    <name evidence="1" type="ORF">L687_12340</name>
</gene>
<reference evidence="1 2" key="1">
    <citation type="journal article" date="2013" name="Genome Announc.">
        <title>Whole-genome sequences of five oyster-associated bacteria show potential for crude oil hydrocarbon degradation.</title>
        <authorList>
            <person name="Chauhan A."/>
            <person name="Green S."/>
            <person name="Pathak A."/>
            <person name="Thomas J."/>
            <person name="Venkatramanan R."/>
        </authorList>
    </citation>
    <scope>NUCLEOTIDE SEQUENCE [LARGE SCALE GENOMIC DNA]</scope>
    <source>
        <strain evidence="1 2">MF109</strain>
    </source>
</reference>
<dbReference type="Proteomes" id="UP000016033">
    <property type="component" value="Unassembled WGS sequence"/>
</dbReference>
<dbReference type="EMBL" id="ATAO01000079">
    <property type="protein sequence ID" value="EQM83401.1"/>
    <property type="molecule type" value="Genomic_DNA"/>
</dbReference>
<protein>
    <submittedName>
        <fullName evidence="1">Uncharacterized protein</fullName>
    </submittedName>
</protein>
<evidence type="ECO:0000313" key="2">
    <source>
        <dbReference type="Proteomes" id="UP000016033"/>
    </source>
</evidence>
<comment type="caution">
    <text evidence="1">The sequence shown here is derived from an EMBL/GenBank/DDBJ whole genome shotgun (WGS) entry which is preliminary data.</text>
</comment>
<evidence type="ECO:0000313" key="1">
    <source>
        <dbReference type="EMBL" id="EQM83401.1"/>
    </source>
</evidence>
<dbReference type="PATRIC" id="fig|1333857.3.peg.700"/>